<keyword evidence="1" id="KW-0812">Transmembrane</keyword>
<keyword evidence="1" id="KW-1133">Transmembrane helix</keyword>
<feature type="transmembrane region" description="Helical" evidence="1">
    <location>
        <begin position="342"/>
        <end position="365"/>
    </location>
</feature>
<feature type="transmembrane region" description="Helical" evidence="1">
    <location>
        <begin position="311"/>
        <end position="330"/>
    </location>
</feature>
<feature type="transmembrane region" description="Helical" evidence="1">
    <location>
        <begin position="156"/>
        <end position="173"/>
    </location>
</feature>
<sequence length="924" mass="99720">MEKLRFPVAGWALLAYCILSVALTWPLAPSMAHTMPEHGDALFQAWVLAWDAHALTTNPGQIWHAPIFYPYPNSLAFSDSLLPLALLGLPFLLLLGPIASYNLLTLFSLTLSAWAVFLLARDTLADTRLPAAPVAWAAGVAGLAFASSAYLMSHLFHLQLLQTYWLILALWALRRLLHPQPRPRLRYALLVGLFAGVQAATTLYYAFFVALVLAGYAALWVLLRLWLRVRTAERFPWAQLAWGGLAALIAGVVALPFLLPYSQVYATLGIVRSLRELDNWSAPLSAYLALPATNRSYVAAGQLFVGTTEAALFPGALVLLFALVGVGRVVRGVRRYLHTPQLLLDLCFWPLLALGAFVLSLGTAIRLTPEHAPLPIPSLYALLWAHLPGFGALRVPARWGWLVTLALVLAAAVGLAFILARMRPRGRVVLAGAVALLMLAEQRVVPLNLPDPAPLQPSLVTQWLAEPAQADLQVVLELPLPSVLRGEHVYTTIRRQWLAQYHWRSMPVAYSGAIPFGTNDMLARAQALPSDAALSFFQLIGVDALLVQRDEMTPEAAQAMITGLQASPRVRHRADVGTSSLFELLPDPRIPQIRAAAAGGSIYLSADERIPGLIPLALIPALEQSGIPIYGPGRSRYYPPQMALPIGMVPAAALLSDAENPLDYGYPPSALVWQGDGVALYQRPATTLASLSLAQPVVGQFHRAFPAYLNITPSPGQVQVGDQVLYLDTATPLVIELDCAQLAPGPLQIGDQRLDLPAGLSRVRVPLTAATTLRGSPDLTALLRLRIVAGSLDQPEVLPEAALVATAQTSFAGDALNLRVQAAGRTAILVDGWGAASLDDRPIHLLAGEVALDPDGRLDLTVSLLDPTGAWLTEHAEPQDGRYILYIKDPAHPDGPGQPVAKFFIRAGQVVQPEPVPLPLTVVR</sequence>
<comment type="caution">
    <text evidence="2">The sequence shown here is derived from an EMBL/GenBank/DDBJ whole genome shotgun (WGS) entry which is preliminary data.</text>
</comment>
<feature type="transmembrane region" description="Helical" evidence="1">
    <location>
        <begin position="131"/>
        <end position="150"/>
    </location>
</feature>
<feature type="transmembrane region" description="Helical" evidence="1">
    <location>
        <begin position="239"/>
        <end position="259"/>
    </location>
</feature>
<evidence type="ECO:0000256" key="1">
    <source>
        <dbReference type="SAM" id="Phobius"/>
    </source>
</evidence>
<keyword evidence="1" id="KW-0472">Membrane</keyword>
<dbReference type="eggNOG" id="COG1971">
    <property type="taxonomic scope" value="Bacteria"/>
</dbReference>
<evidence type="ECO:0000313" key="2">
    <source>
        <dbReference type="EMBL" id="EFO79908.1"/>
    </source>
</evidence>
<dbReference type="STRING" id="765420.OSCT_2201"/>
<keyword evidence="3" id="KW-1185">Reference proteome</keyword>
<feature type="transmembrane region" description="Helical" evidence="1">
    <location>
        <begin position="399"/>
        <end position="420"/>
    </location>
</feature>
<dbReference type="AlphaFoldDB" id="E1IFV0"/>
<feature type="transmembrane region" description="Helical" evidence="1">
    <location>
        <begin position="427"/>
        <end position="445"/>
    </location>
</feature>
<organism evidence="2 3">
    <name type="scientific">Oscillochloris trichoides DG-6</name>
    <dbReference type="NCBI Taxonomy" id="765420"/>
    <lineage>
        <taxon>Bacteria</taxon>
        <taxon>Bacillati</taxon>
        <taxon>Chloroflexota</taxon>
        <taxon>Chloroflexia</taxon>
        <taxon>Chloroflexales</taxon>
        <taxon>Chloroflexineae</taxon>
        <taxon>Oscillochloridaceae</taxon>
        <taxon>Oscillochloris</taxon>
    </lineage>
</organism>
<dbReference type="HOGENOM" id="CLU_318255_0_0_0"/>
<protein>
    <submittedName>
        <fullName evidence="2">Uncharacterized protein</fullName>
    </submittedName>
</protein>
<accession>E1IFV0</accession>
<evidence type="ECO:0000313" key="3">
    <source>
        <dbReference type="Proteomes" id="UP000054010"/>
    </source>
</evidence>
<feature type="transmembrane region" description="Helical" evidence="1">
    <location>
        <begin position="207"/>
        <end position="227"/>
    </location>
</feature>
<dbReference type="Proteomes" id="UP000054010">
    <property type="component" value="Unassembled WGS sequence"/>
</dbReference>
<dbReference type="EMBL" id="ADVR01000096">
    <property type="protein sequence ID" value="EFO79908.1"/>
    <property type="molecule type" value="Genomic_DNA"/>
</dbReference>
<gene>
    <name evidence="2" type="ORF">OSCT_2201</name>
</gene>
<feature type="transmembrane region" description="Helical" evidence="1">
    <location>
        <begin position="185"/>
        <end position="201"/>
    </location>
</feature>
<proteinExistence type="predicted"/>
<name>E1IFV0_9CHLR</name>
<feature type="transmembrane region" description="Helical" evidence="1">
    <location>
        <begin position="91"/>
        <end position="119"/>
    </location>
</feature>
<reference evidence="2 3" key="1">
    <citation type="journal article" date="2011" name="J. Bacteriol.">
        <title>Draft genome sequence of the anoxygenic filamentous phototrophic bacterium Oscillochloris trichoides subsp. DG-6.</title>
        <authorList>
            <person name="Kuznetsov B.B."/>
            <person name="Ivanovsky R.N."/>
            <person name="Keppen O.I."/>
            <person name="Sukhacheva M.V."/>
            <person name="Bumazhkin B.K."/>
            <person name="Patutina E.O."/>
            <person name="Beletsky A.V."/>
            <person name="Mardanov A.V."/>
            <person name="Baslerov R.V."/>
            <person name="Panteleeva A.N."/>
            <person name="Kolganova T.V."/>
            <person name="Ravin N.V."/>
            <person name="Skryabin K.G."/>
        </authorList>
    </citation>
    <scope>NUCLEOTIDE SEQUENCE [LARGE SCALE GENOMIC DNA]</scope>
    <source>
        <strain evidence="2 3">DG-6</strain>
    </source>
</reference>
<dbReference type="OrthoDB" id="134977at2"/>